<dbReference type="HOGENOM" id="CLU_1939025_0_0_1"/>
<dbReference type="Proteomes" id="UP000054217">
    <property type="component" value="Unassembled WGS sequence"/>
</dbReference>
<accession>A0A0C3NAB2</accession>
<sequence length="130" mass="15204">MSSIALPRRCVLEIRFFTFSPFRLYQDGMYSYQIEKLHNYDRVLITSLSTCNPQEQPDAVKATSWRVARTLPREQRQRDMQALQDICILRVAVVFTPRCNSSKDASTSAARNEKSEVEYWHMKSLEKLIP</sequence>
<gene>
    <name evidence="1" type="ORF">M404DRAFT_31606</name>
</gene>
<proteinExistence type="predicted"/>
<protein>
    <submittedName>
        <fullName evidence="1">Uncharacterized protein</fullName>
    </submittedName>
</protein>
<dbReference type="InParanoid" id="A0A0C3NAB2"/>
<evidence type="ECO:0000313" key="2">
    <source>
        <dbReference type="Proteomes" id="UP000054217"/>
    </source>
</evidence>
<name>A0A0C3NAB2_PISTI</name>
<dbReference type="AlphaFoldDB" id="A0A0C3NAB2"/>
<organism evidence="1 2">
    <name type="scientific">Pisolithus tinctorius Marx 270</name>
    <dbReference type="NCBI Taxonomy" id="870435"/>
    <lineage>
        <taxon>Eukaryota</taxon>
        <taxon>Fungi</taxon>
        <taxon>Dikarya</taxon>
        <taxon>Basidiomycota</taxon>
        <taxon>Agaricomycotina</taxon>
        <taxon>Agaricomycetes</taxon>
        <taxon>Agaricomycetidae</taxon>
        <taxon>Boletales</taxon>
        <taxon>Sclerodermatineae</taxon>
        <taxon>Pisolithaceae</taxon>
        <taxon>Pisolithus</taxon>
    </lineage>
</organism>
<keyword evidence="2" id="KW-1185">Reference proteome</keyword>
<evidence type="ECO:0000313" key="1">
    <source>
        <dbReference type="EMBL" id="KIN98049.1"/>
    </source>
</evidence>
<reference evidence="2" key="2">
    <citation type="submission" date="2015-01" db="EMBL/GenBank/DDBJ databases">
        <title>Evolutionary Origins and Diversification of the Mycorrhizal Mutualists.</title>
        <authorList>
            <consortium name="DOE Joint Genome Institute"/>
            <consortium name="Mycorrhizal Genomics Consortium"/>
            <person name="Kohler A."/>
            <person name="Kuo A."/>
            <person name="Nagy L.G."/>
            <person name="Floudas D."/>
            <person name="Copeland A."/>
            <person name="Barry K.W."/>
            <person name="Cichocki N."/>
            <person name="Veneault-Fourrey C."/>
            <person name="LaButti K."/>
            <person name="Lindquist E.A."/>
            <person name="Lipzen A."/>
            <person name="Lundell T."/>
            <person name="Morin E."/>
            <person name="Murat C."/>
            <person name="Riley R."/>
            <person name="Ohm R."/>
            <person name="Sun H."/>
            <person name="Tunlid A."/>
            <person name="Henrissat B."/>
            <person name="Grigoriev I.V."/>
            <person name="Hibbett D.S."/>
            <person name="Martin F."/>
        </authorList>
    </citation>
    <scope>NUCLEOTIDE SEQUENCE [LARGE SCALE GENOMIC DNA]</scope>
    <source>
        <strain evidence="2">Marx 270</strain>
    </source>
</reference>
<reference evidence="1 2" key="1">
    <citation type="submission" date="2014-04" db="EMBL/GenBank/DDBJ databases">
        <authorList>
            <consortium name="DOE Joint Genome Institute"/>
            <person name="Kuo A."/>
            <person name="Kohler A."/>
            <person name="Costa M.D."/>
            <person name="Nagy L.G."/>
            <person name="Floudas D."/>
            <person name="Copeland A."/>
            <person name="Barry K.W."/>
            <person name="Cichocki N."/>
            <person name="Veneault-Fourrey C."/>
            <person name="LaButti K."/>
            <person name="Lindquist E.A."/>
            <person name="Lipzen A."/>
            <person name="Lundell T."/>
            <person name="Morin E."/>
            <person name="Murat C."/>
            <person name="Sun H."/>
            <person name="Tunlid A."/>
            <person name="Henrissat B."/>
            <person name="Grigoriev I.V."/>
            <person name="Hibbett D.S."/>
            <person name="Martin F."/>
            <person name="Nordberg H.P."/>
            <person name="Cantor M.N."/>
            <person name="Hua S.X."/>
        </authorList>
    </citation>
    <scope>NUCLEOTIDE SEQUENCE [LARGE SCALE GENOMIC DNA]</scope>
    <source>
        <strain evidence="1 2">Marx 270</strain>
    </source>
</reference>
<dbReference type="EMBL" id="KN832019">
    <property type="protein sequence ID" value="KIN98049.1"/>
    <property type="molecule type" value="Genomic_DNA"/>
</dbReference>